<evidence type="ECO:0000256" key="1">
    <source>
        <dbReference type="SAM" id="Phobius"/>
    </source>
</evidence>
<organism evidence="2 3">
    <name type="scientific">Carboxydocella sporoproducens DSM 16521</name>
    <dbReference type="NCBI Taxonomy" id="1121270"/>
    <lineage>
        <taxon>Bacteria</taxon>
        <taxon>Bacillati</taxon>
        <taxon>Bacillota</taxon>
        <taxon>Clostridia</taxon>
        <taxon>Eubacteriales</taxon>
        <taxon>Clostridiales Family XVI. Incertae Sedis</taxon>
        <taxon>Carboxydocella</taxon>
    </lineage>
</organism>
<keyword evidence="1" id="KW-1133">Transmembrane helix</keyword>
<gene>
    <name evidence="2" type="ORF">SAMN02745885_00805</name>
</gene>
<dbReference type="InterPro" id="IPR010390">
    <property type="entry name" value="ABC-2_transporter-like"/>
</dbReference>
<keyword evidence="3" id="KW-1185">Reference proteome</keyword>
<accession>A0A1T4N591</accession>
<dbReference type="OrthoDB" id="9788195at2"/>
<feature type="transmembrane region" description="Helical" evidence="1">
    <location>
        <begin position="200"/>
        <end position="223"/>
    </location>
</feature>
<dbReference type="Pfam" id="PF06182">
    <property type="entry name" value="ABC2_membrane_6"/>
    <property type="match status" value="1"/>
</dbReference>
<protein>
    <submittedName>
        <fullName evidence="2">ABC-2 type transport system permease protein</fullName>
    </submittedName>
</protein>
<reference evidence="3" key="1">
    <citation type="submission" date="2017-02" db="EMBL/GenBank/DDBJ databases">
        <authorList>
            <person name="Varghese N."/>
            <person name="Submissions S."/>
        </authorList>
    </citation>
    <scope>NUCLEOTIDE SEQUENCE [LARGE SCALE GENOMIC DNA]</scope>
    <source>
        <strain evidence="3">DSM 16521</strain>
    </source>
</reference>
<name>A0A1T4N591_9FIRM</name>
<feature type="transmembrane region" description="Helical" evidence="1">
    <location>
        <begin position="25"/>
        <end position="50"/>
    </location>
</feature>
<feature type="transmembrane region" description="Helical" evidence="1">
    <location>
        <begin position="145"/>
        <end position="173"/>
    </location>
</feature>
<proteinExistence type="predicted"/>
<dbReference type="PANTHER" id="PTHR36833:SF1">
    <property type="entry name" value="INTEGRAL MEMBRANE TRANSPORT PROTEIN"/>
    <property type="match status" value="1"/>
</dbReference>
<keyword evidence="1" id="KW-0472">Membrane</keyword>
<evidence type="ECO:0000313" key="3">
    <source>
        <dbReference type="Proteomes" id="UP000189933"/>
    </source>
</evidence>
<dbReference type="Proteomes" id="UP000189933">
    <property type="component" value="Unassembled WGS sequence"/>
</dbReference>
<feature type="transmembrane region" description="Helical" evidence="1">
    <location>
        <begin position="62"/>
        <end position="83"/>
    </location>
</feature>
<dbReference type="EMBL" id="FUXM01000006">
    <property type="protein sequence ID" value="SJZ74423.1"/>
    <property type="molecule type" value="Genomic_DNA"/>
</dbReference>
<dbReference type="AlphaFoldDB" id="A0A1T4N591"/>
<sequence>MHYWRLFSGYSKQYLKKLLAYRGDFFAQFFADLMSQIMSLVLILVIFRQIPRLNGWNEGEMLFLYGFFLLPYALFNVFFSNFFEVPRRYILQGELDRVLVRPAPSLFQVMLEQIELESALSLVSGFLVLLYGAKTAGLDWSWWHFPVLILTVTGGTLVYGGIFIALASLAFWFEGNIALMPTMYNISVYGRYPVTVYRGIVRFILTFILPFAFTGYFPAALLLGKKEGLTGGILTPLVGLVVFLIGVLIWNRGIRRYTGAGN</sequence>
<dbReference type="PANTHER" id="PTHR36833">
    <property type="entry name" value="SLR0610 PROTEIN-RELATED"/>
    <property type="match status" value="1"/>
</dbReference>
<feature type="transmembrane region" description="Helical" evidence="1">
    <location>
        <begin position="114"/>
        <end position="133"/>
    </location>
</feature>
<keyword evidence="1" id="KW-0812">Transmembrane</keyword>
<evidence type="ECO:0000313" key="2">
    <source>
        <dbReference type="EMBL" id="SJZ74423.1"/>
    </source>
</evidence>
<dbReference type="RefSeq" id="WP_078664908.1">
    <property type="nucleotide sequence ID" value="NZ_FUXM01000006.1"/>
</dbReference>
<feature type="transmembrane region" description="Helical" evidence="1">
    <location>
        <begin position="229"/>
        <end position="250"/>
    </location>
</feature>